<keyword evidence="6" id="KW-0808">Transferase</keyword>
<dbReference type="CDD" id="cd00211">
    <property type="entry name" value="PTS_IIA_fru"/>
    <property type="match status" value="1"/>
</dbReference>
<dbReference type="InterPro" id="IPR002178">
    <property type="entry name" value="PTS_EIIA_type-2_dom"/>
</dbReference>
<evidence type="ECO:0000256" key="6">
    <source>
        <dbReference type="ARBA" id="ARBA00022679"/>
    </source>
</evidence>
<gene>
    <name evidence="14" type="ORF">BCF44_107389</name>
</gene>
<dbReference type="Proteomes" id="UP000256269">
    <property type="component" value="Unassembled WGS sequence"/>
</dbReference>
<comment type="caution">
    <text evidence="14">The sequence shown here is derived from an EMBL/GenBank/DDBJ whole genome shotgun (WGS) entry which is preliminary data.</text>
</comment>
<keyword evidence="7" id="KW-0598">Phosphotransferase system</keyword>
<comment type="function">
    <text evidence="1">The phosphoenolpyruvate-dependent sugar phosphotransferase system (sugar PTS), a major carbohydrate active transport system, catalyzes the phosphorylation of incoming sugar substrates concomitantly with their translocation across the cell membrane. The enzyme II CmtAB PTS system is involved in D-mannitol transport.</text>
</comment>
<feature type="region of interest" description="Disordered" evidence="12">
    <location>
        <begin position="161"/>
        <end position="190"/>
    </location>
</feature>
<keyword evidence="4" id="KW-0597">Phosphoprotein</keyword>
<evidence type="ECO:0000256" key="9">
    <source>
        <dbReference type="ARBA" id="ARBA00029908"/>
    </source>
</evidence>
<dbReference type="GO" id="GO:0090563">
    <property type="term" value="F:protein-phosphocysteine-sugar phosphotransferase activity"/>
    <property type="evidence" value="ECO:0007669"/>
    <property type="project" value="TreeGrafter"/>
</dbReference>
<evidence type="ECO:0000256" key="8">
    <source>
        <dbReference type="ARBA" id="ARBA00022777"/>
    </source>
</evidence>
<dbReference type="Gene3D" id="3.40.930.10">
    <property type="entry name" value="Mannitol-specific EII, Chain A"/>
    <property type="match status" value="1"/>
</dbReference>
<dbReference type="EMBL" id="QUNO01000007">
    <property type="protein sequence ID" value="REH46256.1"/>
    <property type="molecule type" value="Genomic_DNA"/>
</dbReference>
<evidence type="ECO:0000256" key="5">
    <source>
        <dbReference type="ARBA" id="ARBA00022597"/>
    </source>
</evidence>
<accession>A0A3E0HJ74</accession>
<keyword evidence="5" id="KW-0762">Sugar transport</keyword>
<name>A0A3E0HJ74_9PSEU</name>
<feature type="domain" description="PTS EIIA type-2" evidence="13">
    <location>
        <begin position="14"/>
        <end position="153"/>
    </location>
</feature>
<evidence type="ECO:0000259" key="13">
    <source>
        <dbReference type="PROSITE" id="PS51094"/>
    </source>
</evidence>
<keyword evidence="3" id="KW-0813">Transport</keyword>
<evidence type="ECO:0000256" key="12">
    <source>
        <dbReference type="SAM" id="MobiDB-lite"/>
    </source>
</evidence>
<organism evidence="14 15">
    <name type="scientific">Kutzneria buriramensis</name>
    <dbReference type="NCBI Taxonomy" id="1045776"/>
    <lineage>
        <taxon>Bacteria</taxon>
        <taxon>Bacillati</taxon>
        <taxon>Actinomycetota</taxon>
        <taxon>Actinomycetes</taxon>
        <taxon>Pseudonocardiales</taxon>
        <taxon>Pseudonocardiaceae</taxon>
        <taxon>Kutzneria</taxon>
    </lineage>
</organism>
<dbReference type="Pfam" id="PF00359">
    <property type="entry name" value="PTS_EIIA_2"/>
    <property type="match status" value="1"/>
</dbReference>
<evidence type="ECO:0000256" key="4">
    <source>
        <dbReference type="ARBA" id="ARBA00022553"/>
    </source>
</evidence>
<dbReference type="OrthoDB" id="1640042at2"/>
<dbReference type="GO" id="GO:0005886">
    <property type="term" value="C:plasma membrane"/>
    <property type="evidence" value="ECO:0007669"/>
    <property type="project" value="TreeGrafter"/>
</dbReference>
<evidence type="ECO:0000256" key="3">
    <source>
        <dbReference type="ARBA" id="ARBA00022448"/>
    </source>
</evidence>
<reference evidence="14 15" key="1">
    <citation type="submission" date="2018-08" db="EMBL/GenBank/DDBJ databases">
        <title>Genomic Encyclopedia of Archaeal and Bacterial Type Strains, Phase II (KMG-II): from individual species to whole genera.</title>
        <authorList>
            <person name="Goeker M."/>
        </authorList>
    </citation>
    <scope>NUCLEOTIDE SEQUENCE [LARGE SCALE GENOMIC DNA]</scope>
    <source>
        <strain evidence="14 15">DSM 45791</strain>
    </source>
</reference>
<evidence type="ECO:0000256" key="10">
    <source>
        <dbReference type="ARBA" id="ARBA00030956"/>
    </source>
</evidence>
<dbReference type="SUPFAM" id="SSF55804">
    <property type="entry name" value="Phoshotransferase/anion transport protein"/>
    <property type="match status" value="1"/>
</dbReference>
<keyword evidence="15" id="KW-1185">Reference proteome</keyword>
<dbReference type="PROSITE" id="PS51094">
    <property type="entry name" value="PTS_EIIA_TYPE_2"/>
    <property type="match status" value="1"/>
</dbReference>
<evidence type="ECO:0000256" key="2">
    <source>
        <dbReference type="ARBA" id="ARBA00014783"/>
    </source>
</evidence>
<evidence type="ECO:0000256" key="11">
    <source>
        <dbReference type="ARBA" id="ARBA00030962"/>
    </source>
</evidence>
<dbReference type="PANTHER" id="PTHR30181">
    <property type="entry name" value="MANNITOL PERMEASE IIC COMPONENT"/>
    <property type="match status" value="1"/>
</dbReference>
<sequence length="190" mass="20312">MRSGTGCFLLADKGVLTVDTIRLGLAARDKADAIDQCGAVLVEVGAVEQRYVAAMHERECTVSTFVGQGTALPHGSATARRHVRRTAVAVLQFPYGVDWDGDHVSICVAIAAVGDEDSDLLSTLATMLLDEWRITELRLARDAATVMGLFLPPDVRLDTRPSVARSRVPPWTGSRSAGTAGSAYLPHPSR</sequence>
<dbReference type="GO" id="GO:0009401">
    <property type="term" value="P:phosphoenolpyruvate-dependent sugar phosphotransferase system"/>
    <property type="evidence" value="ECO:0007669"/>
    <property type="project" value="UniProtKB-KW"/>
</dbReference>
<protein>
    <recommendedName>
        <fullName evidence="2">Mannitol-specific phosphotransferase enzyme IIA component</fullName>
    </recommendedName>
    <alternativeName>
        <fullName evidence="10">EIIA</fullName>
    </alternativeName>
    <alternativeName>
        <fullName evidence="11">EIII</fullName>
    </alternativeName>
    <alternativeName>
        <fullName evidence="9">PTS system mannitol-specific EIIA component</fullName>
    </alternativeName>
</protein>
<proteinExistence type="predicted"/>
<dbReference type="InterPro" id="IPR050893">
    <property type="entry name" value="Sugar_PTS"/>
</dbReference>
<keyword evidence="8" id="KW-0418">Kinase</keyword>
<dbReference type="InterPro" id="IPR016152">
    <property type="entry name" value="PTrfase/Anion_transptr"/>
</dbReference>
<evidence type="ECO:0000256" key="7">
    <source>
        <dbReference type="ARBA" id="ARBA00022683"/>
    </source>
</evidence>
<dbReference type="GO" id="GO:0016301">
    <property type="term" value="F:kinase activity"/>
    <property type="evidence" value="ECO:0007669"/>
    <property type="project" value="UniProtKB-KW"/>
</dbReference>
<evidence type="ECO:0000313" key="15">
    <source>
        <dbReference type="Proteomes" id="UP000256269"/>
    </source>
</evidence>
<evidence type="ECO:0000313" key="14">
    <source>
        <dbReference type="EMBL" id="REH46256.1"/>
    </source>
</evidence>
<dbReference type="PANTHER" id="PTHR30181:SF2">
    <property type="entry name" value="PTS SYSTEM MANNITOL-SPECIFIC EIICBA COMPONENT"/>
    <property type="match status" value="1"/>
</dbReference>
<dbReference type="AlphaFoldDB" id="A0A3E0HJ74"/>
<evidence type="ECO:0000256" key="1">
    <source>
        <dbReference type="ARBA" id="ARBA00002434"/>
    </source>
</evidence>